<dbReference type="SUPFAM" id="SSF56801">
    <property type="entry name" value="Acetyl-CoA synthetase-like"/>
    <property type="match status" value="1"/>
</dbReference>
<dbReference type="GO" id="GO:0004467">
    <property type="term" value="F:long-chain fatty acid-CoA ligase activity"/>
    <property type="evidence" value="ECO:0007669"/>
    <property type="project" value="TreeGrafter"/>
</dbReference>
<dbReference type="GO" id="GO:0016020">
    <property type="term" value="C:membrane"/>
    <property type="evidence" value="ECO:0007669"/>
    <property type="project" value="TreeGrafter"/>
</dbReference>
<comment type="caution">
    <text evidence="4">The sequence shown here is derived from an EMBL/GenBank/DDBJ whole genome shotgun (WGS) entry which is preliminary data.</text>
</comment>
<evidence type="ECO:0000256" key="1">
    <source>
        <dbReference type="ARBA" id="ARBA00022741"/>
    </source>
</evidence>
<name>A0A6A3MPC1_9STRA</name>
<reference evidence="4 5" key="1">
    <citation type="submission" date="2018-09" db="EMBL/GenBank/DDBJ databases">
        <title>Genomic investigation of the strawberry pathogen Phytophthora fragariae indicates pathogenicity is determined by transcriptional variation in three key races.</title>
        <authorList>
            <person name="Adams T.M."/>
            <person name="Armitage A.D."/>
            <person name="Sobczyk M.K."/>
            <person name="Bates H.J."/>
            <person name="Dunwell J.M."/>
            <person name="Nellist C.F."/>
            <person name="Harrison R.J."/>
        </authorList>
    </citation>
    <scope>NUCLEOTIDE SEQUENCE [LARGE SCALE GENOMIC DNA]</scope>
    <source>
        <strain evidence="4 5">SCRP249</strain>
    </source>
</reference>
<dbReference type="GO" id="GO:0005783">
    <property type="term" value="C:endoplasmic reticulum"/>
    <property type="evidence" value="ECO:0007669"/>
    <property type="project" value="TreeGrafter"/>
</dbReference>
<dbReference type="Gene3D" id="3.40.50.12780">
    <property type="entry name" value="N-terminal domain of ligase-like"/>
    <property type="match status" value="1"/>
</dbReference>
<keyword evidence="1" id="KW-0547">Nucleotide-binding</keyword>
<feature type="domain" description="AMP-dependent synthetase/ligase" evidence="3">
    <location>
        <begin position="70"/>
        <end position="248"/>
    </location>
</feature>
<dbReference type="Proteomes" id="UP000429607">
    <property type="component" value="Unassembled WGS sequence"/>
</dbReference>
<organism evidence="4 5">
    <name type="scientific">Phytophthora rubi</name>
    <dbReference type="NCBI Taxonomy" id="129364"/>
    <lineage>
        <taxon>Eukaryota</taxon>
        <taxon>Sar</taxon>
        <taxon>Stramenopiles</taxon>
        <taxon>Oomycota</taxon>
        <taxon>Peronosporomycetes</taxon>
        <taxon>Peronosporales</taxon>
        <taxon>Peronosporaceae</taxon>
        <taxon>Phytophthora</taxon>
    </lineage>
</organism>
<dbReference type="PANTHER" id="PTHR43272">
    <property type="entry name" value="LONG-CHAIN-FATTY-ACID--COA LIGASE"/>
    <property type="match status" value="1"/>
</dbReference>
<evidence type="ECO:0000259" key="3">
    <source>
        <dbReference type="Pfam" id="PF00501"/>
    </source>
</evidence>
<sequence length="255" mass="28131">MKIVEIVEDVVARRGMVEIVEEVVVQLQQAGDFGESGGAAAARRGMLKISEEVVVLLQRSRATRSRVRWTPSPPTDVSTLCRTSGTVGDPKGVVQLPRNLTYAARQDSKKLAIYPTDVHIEYLPLVHAMERAELALMCDRRVHRLLPGRPAAARGRHRGAVVEFMTVPRLVSRAYDKVTQGVEAAGGIEKLIFDQTIPFKLADMGLGYKTHVLWDRLVSNKLRQLLGGNVRFVFSGSAPMSAGVTKPMQPRPWPS</sequence>
<proteinExistence type="predicted"/>
<dbReference type="InterPro" id="IPR000873">
    <property type="entry name" value="AMP-dep_synth/lig_dom"/>
</dbReference>
<dbReference type="PANTHER" id="PTHR43272:SF33">
    <property type="entry name" value="AMP-BINDING DOMAIN-CONTAINING PROTEIN-RELATED"/>
    <property type="match status" value="1"/>
</dbReference>
<gene>
    <name evidence="4" type="ORF">PR001_g9598</name>
</gene>
<evidence type="ECO:0000313" key="5">
    <source>
        <dbReference type="Proteomes" id="UP000429607"/>
    </source>
</evidence>
<dbReference type="GO" id="GO:0005524">
    <property type="term" value="F:ATP binding"/>
    <property type="evidence" value="ECO:0007669"/>
    <property type="project" value="UniProtKB-KW"/>
</dbReference>
<dbReference type="AlphaFoldDB" id="A0A6A3MPC1"/>
<evidence type="ECO:0000256" key="2">
    <source>
        <dbReference type="ARBA" id="ARBA00022840"/>
    </source>
</evidence>
<keyword evidence="2" id="KW-0067">ATP-binding</keyword>
<evidence type="ECO:0000313" key="4">
    <source>
        <dbReference type="EMBL" id="KAE9034785.1"/>
    </source>
</evidence>
<dbReference type="Pfam" id="PF00501">
    <property type="entry name" value="AMP-binding"/>
    <property type="match status" value="1"/>
</dbReference>
<accession>A0A6A3MPC1</accession>
<protein>
    <recommendedName>
        <fullName evidence="3">AMP-dependent synthetase/ligase domain-containing protein</fullName>
    </recommendedName>
</protein>
<dbReference type="InterPro" id="IPR042099">
    <property type="entry name" value="ANL_N_sf"/>
</dbReference>
<dbReference type="EMBL" id="QXFV01000536">
    <property type="protein sequence ID" value="KAE9034785.1"/>
    <property type="molecule type" value="Genomic_DNA"/>
</dbReference>